<evidence type="ECO:0000313" key="5">
    <source>
        <dbReference type="Proteomes" id="UP000615003"/>
    </source>
</evidence>
<feature type="transmembrane region" description="Helical" evidence="1">
    <location>
        <begin position="71"/>
        <end position="87"/>
    </location>
</feature>
<protein>
    <submittedName>
        <fullName evidence="3">Uncharacterized protein</fullName>
    </submittedName>
</protein>
<evidence type="ECO:0000313" key="4">
    <source>
        <dbReference type="Proteomes" id="UP000238288"/>
    </source>
</evidence>
<keyword evidence="5" id="KW-1185">Reference proteome</keyword>
<evidence type="ECO:0000313" key="2">
    <source>
        <dbReference type="EMBL" id="MBE0382905.1"/>
    </source>
</evidence>
<evidence type="ECO:0000256" key="1">
    <source>
        <dbReference type="SAM" id="Phobius"/>
    </source>
</evidence>
<feature type="transmembrane region" description="Helical" evidence="1">
    <location>
        <begin position="138"/>
        <end position="161"/>
    </location>
</feature>
<dbReference type="OrthoDB" id="6291126at2"/>
<dbReference type="AlphaFoldDB" id="A0A2K4X8D6"/>
<keyword evidence="1" id="KW-1133">Transmembrane helix</keyword>
<organism evidence="3 4">
    <name type="scientific">Pseudoalteromonas carrageenovora IAM 12662</name>
    <dbReference type="NCBI Taxonomy" id="1314868"/>
    <lineage>
        <taxon>Bacteria</taxon>
        <taxon>Pseudomonadati</taxon>
        <taxon>Pseudomonadota</taxon>
        <taxon>Gammaproteobacteria</taxon>
        <taxon>Alteromonadales</taxon>
        <taxon>Pseudoalteromonadaceae</taxon>
        <taxon>Pseudoalteromonas</taxon>
    </lineage>
</organism>
<reference evidence="2 5" key="1">
    <citation type="submission" date="2015-06" db="EMBL/GenBank/DDBJ databases">
        <title>Genome sequence of Pseudoalteromonas carrageenovora.</title>
        <authorList>
            <person name="Xie B.-B."/>
            <person name="Rong J.-C."/>
            <person name="Qin Q.-L."/>
            <person name="Zhang Y.-Z."/>
        </authorList>
    </citation>
    <scope>NUCLEOTIDE SEQUENCE [LARGE SCALE GENOMIC DNA]</scope>
    <source>
        <strain evidence="2 5">IAM 12662</strain>
    </source>
</reference>
<dbReference type="RefSeq" id="WP_104642424.1">
    <property type="nucleotide sequence ID" value="NZ_AQGW01000020.1"/>
</dbReference>
<gene>
    <name evidence="3" type="ORF">PCAR9_A21022</name>
    <name evidence="2" type="ORF">PCARR_a1168</name>
</gene>
<name>A0A2K4X8D6_PSEVC</name>
<dbReference type="GeneID" id="93663236"/>
<sequence>MIRVDYSQYSLTELEEAIKSIDKQKYVGNYQALMNEYSKRENNLAAYNEQTESQLESSEPNIKTTSEFERLLGICFFGLIFGAPIGAEVDPNTLTGSDIFISLLLITMFGGLLVHSFNNGWTFGGNNKFYIKEDPIMFTVAQLIYAWLLGLFSAVFVLAVFS</sequence>
<accession>A0A2K4X8D6</accession>
<dbReference type="EMBL" id="AQGW01000020">
    <property type="protein sequence ID" value="MBE0382905.1"/>
    <property type="molecule type" value="Genomic_DNA"/>
</dbReference>
<proteinExistence type="predicted"/>
<dbReference type="Proteomes" id="UP000615003">
    <property type="component" value="Unassembled WGS sequence"/>
</dbReference>
<dbReference type="EMBL" id="LT965928">
    <property type="protein sequence ID" value="SOU40574.1"/>
    <property type="molecule type" value="Genomic_DNA"/>
</dbReference>
<reference evidence="3 4" key="2">
    <citation type="submission" date="2017-11" db="EMBL/GenBank/DDBJ databases">
        <authorList>
            <person name="Han C.G."/>
        </authorList>
    </citation>
    <scope>NUCLEOTIDE SEQUENCE [LARGE SCALE GENOMIC DNA]</scope>
    <source>
        <strain evidence="4">ATCC 43555</strain>
        <strain evidence="3">ATCC43555</strain>
    </source>
</reference>
<keyword evidence="1" id="KW-0812">Transmembrane</keyword>
<feature type="transmembrane region" description="Helical" evidence="1">
    <location>
        <begin position="99"/>
        <end position="117"/>
    </location>
</feature>
<evidence type="ECO:0000313" key="3">
    <source>
        <dbReference type="EMBL" id="SOU40574.1"/>
    </source>
</evidence>
<dbReference type="Proteomes" id="UP000238288">
    <property type="component" value="Chromosome PCAR9a"/>
</dbReference>
<keyword evidence="1" id="KW-0472">Membrane</keyword>